<dbReference type="OrthoDB" id="2338473at2759"/>
<keyword evidence="1" id="KW-0472">Membrane</keyword>
<sequence>NDHPFNNCSKYLIQPQLNNDNGQYTGKFEPKDRTFPYGGYPTFTVNIFDSVNKTIADEMYDESVKDTYFEKSTTFVTSAFRKNRAFLGHPTTRNDTYFMSAASGFQIDPNDFMVETQIEQRNKSALSVISNVLAITGALLTLDVFLFGFRTKKPWGFIRTYFLRNTIEESHQNLLQTQLENTTQLVEEINKLKDFLSTVFDTELCKYSDIKENFKEKFENVLDRQANKV</sequence>
<name>A0A9N9A879_9GLOM</name>
<accession>A0A9N9A879</accession>
<dbReference type="EMBL" id="CAJVPY010001454">
    <property type="protein sequence ID" value="CAG8522715.1"/>
    <property type="molecule type" value="Genomic_DNA"/>
</dbReference>
<organism evidence="2 3">
    <name type="scientific">Dentiscutata erythropus</name>
    <dbReference type="NCBI Taxonomy" id="1348616"/>
    <lineage>
        <taxon>Eukaryota</taxon>
        <taxon>Fungi</taxon>
        <taxon>Fungi incertae sedis</taxon>
        <taxon>Mucoromycota</taxon>
        <taxon>Glomeromycotina</taxon>
        <taxon>Glomeromycetes</taxon>
        <taxon>Diversisporales</taxon>
        <taxon>Gigasporaceae</taxon>
        <taxon>Dentiscutata</taxon>
    </lineage>
</organism>
<gene>
    <name evidence="2" type="ORF">DERYTH_LOCUS3953</name>
</gene>
<evidence type="ECO:0000313" key="2">
    <source>
        <dbReference type="EMBL" id="CAG8522715.1"/>
    </source>
</evidence>
<evidence type="ECO:0000313" key="3">
    <source>
        <dbReference type="Proteomes" id="UP000789405"/>
    </source>
</evidence>
<feature type="non-terminal residue" evidence="2">
    <location>
        <position position="1"/>
    </location>
</feature>
<feature type="transmembrane region" description="Helical" evidence="1">
    <location>
        <begin position="128"/>
        <end position="149"/>
    </location>
</feature>
<keyword evidence="1" id="KW-1133">Transmembrane helix</keyword>
<protein>
    <submittedName>
        <fullName evidence="2">14495_t:CDS:1</fullName>
    </submittedName>
</protein>
<dbReference type="AlphaFoldDB" id="A0A9N9A879"/>
<evidence type="ECO:0000256" key="1">
    <source>
        <dbReference type="SAM" id="Phobius"/>
    </source>
</evidence>
<keyword evidence="1" id="KW-0812">Transmembrane</keyword>
<proteinExistence type="predicted"/>
<dbReference type="Proteomes" id="UP000789405">
    <property type="component" value="Unassembled WGS sequence"/>
</dbReference>
<reference evidence="2" key="1">
    <citation type="submission" date="2021-06" db="EMBL/GenBank/DDBJ databases">
        <authorList>
            <person name="Kallberg Y."/>
            <person name="Tangrot J."/>
            <person name="Rosling A."/>
        </authorList>
    </citation>
    <scope>NUCLEOTIDE SEQUENCE</scope>
    <source>
        <strain evidence="2">MA453B</strain>
    </source>
</reference>
<keyword evidence="3" id="KW-1185">Reference proteome</keyword>
<comment type="caution">
    <text evidence="2">The sequence shown here is derived from an EMBL/GenBank/DDBJ whole genome shotgun (WGS) entry which is preliminary data.</text>
</comment>